<dbReference type="AlphaFoldDB" id="D4XW89"/>
<gene>
    <name evidence="2" type="ORF">MALL_0752</name>
</gene>
<dbReference type="OrthoDB" id="401337at2"/>
<feature type="transmembrane region" description="Helical" evidence="1">
    <location>
        <begin position="546"/>
        <end position="567"/>
    </location>
</feature>
<keyword evidence="1" id="KW-0812">Transmembrane</keyword>
<feature type="transmembrane region" description="Helical" evidence="1">
    <location>
        <begin position="142"/>
        <end position="166"/>
    </location>
</feature>
<name>D4XW89_9BACT</name>
<evidence type="ECO:0000313" key="3">
    <source>
        <dbReference type="Proteomes" id="UP000004757"/>
    </source>
</evidence>
<feature type="transmembrane region" description="Helical" evidence="1">
    <location>
        <begin position="173"/>
        <end position="194"/>
    </location>
</feature>
<evidence type="ECO:0000256" key="1">
    <source>
        <dbReference type="SAM" id="Phobius"/>
    </source>
</evidence>
<protein>
    <submittedName>
        <fullName evidence="2">Uncharacterized protein</fullName>
    </submittedName>
</protein>
<dbReference type="RefSeq" id="WP_005683680.1">
    <property type="nucleotide sequence ID" value="NZ_ADNC01000023.1"/>
</dbReference>
<dbReference type="EMBL" id="ADNC01000023">
    <property type="protein sequence ID" value="EFF41395.1"/>
    <property type="molecule type" value="Genomic_DNA"/>
</dbReference>
<keyword evidence="1" id="KW-0472">Membrane</keyword>
<feature type="transmembrane region" description="Helical" evidence="1">
    <location>
        <begin position="25"/>
        <end position="45"/>
    </location>
</feature>
<keyword evidence="3" id="KW-1185">Reference proteome</keyword>
<keyword evidence="1" id="KW-1133">Transmembrane helix</keyword>
<feature type="transmembrane region" description="Helical" evidence="1">
    <location>
        <begin position="105"/>
        <end position="130"/>
    </location>
</feature>
<comment type="caution">
    <text evidence="2">The sequence shown here is derived from an EMBL/GenBank/DDBJ whole genome shotgun (WGS) entry which is preliminary data.</text>
</comment>
<dbReference type="Proteomes" id="UP000004757">
    <property type="component" value="Unassembled WGS sequence"/>
</dbReference>
<accession>D4XW89</accession>
<reference evidence="2 3" key="1">
    <citation type="submission" date="2010-03" db="EMBL/GenBank/DDBJ databases">
        <authorList>
            <person name="Glass J.I."/>
            <person name="Benders G.A."/>
            <person name="Durkin A.S."/>
            <person name="Farmerie W.G."/>
            <person name="Hlavinka K."/>
            <person name="Hostetler J."/>
            <person name="Jackson J."/>
            <person name="May M.A."/>
            <person name="Miller R.H."/>
            <person name="Paralanov V."/>
            <person name="Radune D."/>
            <person name="Szczypinski B."/>
            <person name="Brown D.R."/>
        </authorList>
    </citation>
    <scope>NUCLEOTIDE SEQUENCE [LARGE SCALE GENOMIC DNA]</scope>
    <source>
        <strain evidence="2 3">A21JP2</strain>
    </source>
</reference>
<evidence type="ECO:0000313" key="2">
    <source>
        <dbReference type="EMBL" id="EFF41395.1"/>
    </source>
</evidence>
<dbReference type="eggNOG" id="COG1277">
    <property type="taxonomic scope" value="Bacteria"/>
</dbReference>
<dbReference type="STRING" id="747682.MALL_0752"/>
<sequence length="573" mass="66656">MEQKIQKYNFSNYLWFYLKKKKTTFIIPLVIFALLVITGLVLSVYKHIEAIDFLVVVPIFIAIAGSVIYGTIFSINVFKSMEKEGLELIICSRPVTRKNILFTRLVYLLIFGLINSLLIMLAFLTFLFVLRPYIGQENFVRYLVASFGVNLFAFYLFSLITALLAVKFNRRVAIAFSLSIFTPLFLVGNLSTYFSESRMNGLGVRLNNNYNKLDTYAFNFENNNDEIYLVNRTNKDNYENVKTLFNEAKDNANIAQIMGWLNIPYQMGIISSNKGSDFFNNQRLSNSTYLQGLDFYKNNHDVRFNYEIAKNDLKFFVPTAPLINDDIENAQEKWSTNSLIYAWEKADSKNELVEDNFGFSSIDDFAGKLEWKTTRQLLHSNAFKEFYLKHLNLDENDSNWTTKKINQVLFEVIDEFLKDQAINQLFLNNNIVEDYQKQIYFYLTSYYFIYYNFNNSELQKALLLNNNQEVKQSQYLINVKMKGGDVRVYKLGGFSSFLPIIETIKVDKSTKQVSRIKLQQDIDASIFKEVSNIYKVSRASQAFPDYAVALAWSLYLVILASGVIFVYNRKDFK</sequence>
<proteinExistence type="predicted"/>
<organism evidence="2 3">
    <name type="scientific">Mycoplasmopsis alligatoris A21JP2</name>
    <dbReference type="NCBI Taxonomy" id="747682"/>
    <lineage>
        <taxon>Bacteria</taxon>
        <taxon>Bacillati</taxon>
        <taxon>Mycoplasmatota</taxon>
        <taxon>Mycoplasmoidales</taxon>
        <taxon>Metamycoplasmataceae</taxon>
        <taxon>Mycoplasmopsis</taxon>
    </lineage>
</organism>
<feature type="transmembrane region" description="Helical" evidence="1">
    <location>
        <begin position="51"/>
        <end position="78"/>
    </location>
</feature>